<keyword evidence="3 7" id="KW-0378">Hydrolase</keyword>
<proteinExistence type="predicted"/>
<accession>A0ABV7UIJ9</accession>
<dbReference type="PROSITE" id="PS51462">
    <property type="entry name" value="NUDIX"/>
    <property type="match status" value="1"/>
</dbReference>
<dbReference type="EMBL" id="JBHRYC010000075">
    <property type="protein sequence ID" value="MFC3638521.1"/>
    <property type="molecule type" value="Genomic_DNA"/>
</dbReference>
<dbReference type="CDD" id="cd04666">
    <property type="entry name" value="NUDIX_DIPP2_like_Nudt4"/>
    <property type="match status" value="1"/>
</dbReference>
<comment type="cofactor">
    <cofactor evidence="1">
        <name>Mg(2+)</name>
        <dbReference type="ChEBI" id="CHEBI:18420"/>
    </cofactor>
</comment>
<dbReference type="InterPro" id="IPR015797">
    <property type="entry name" value="NUDIX_hydrolase-like_dom_sf"/>
</dbReference>
<dbReference type="Proteomes" id="UP001595704">
    <property type="component" value="Unassembled WGS sequence"/>
</dbReference>
<feature type="region of interest" description="Disordered" evidence="5">
    <location>
        <begin position="147"/>
        <end position="187"/>
    </location>
</feature>
<keyword evidence="2" id="KW-0479">Metal-binding</keyword>
<evidence type="ECO:0000256" key="5">
    <source>
        <dbReference type="SAM" id="MobiDB-lite"/>
    </source>
</evidence>
<evidence type="ECO:0000256" key="2">
    <source>
        <dbReference type="ARBA" id="ARBA00022723"/>
    </source>
</evidence>
<dbReference type="InterPro" id="IPR000086">
    <property type="entry name" value="NUDIX_hydrolase_dom"/>
</dbReference>
<evidence type="ECO:0000256" key="3">
    <source>
        <dbReference type="ARBA" id="ARBA00022801"/>
    </source>
</evidence>
<evidence type="ECO:0000313" key="7">
    <source>
        <dbReference type="EMBL" id="MFC3638521.1"/>
    </source>
</evidence>
<feature type="domain" description="Nudix hydrolase" evidence="6">
    <location>
        <begin position="4"/>
        <end position="137"/>
    </location>
</feature>
<dbReference type="Gene3D" id="3.90.79.10">
    <property type="entry name" value="Nucleoside Triphosphate Pyrophosphohydrolase"/>
    <property type="match status" value="1"/>
</dbReference>
<evidence type="ECO:0000313" key="8">
    <source>
        <dbReference type="Proteomes" id="UP001595704"/>
    </source>
</evidence>
<evidence type="ECO:0000259" key="6">
    <source>
        <dbReference type="PROSITE" id="PS51462"/>
    </source>
</evidence>
<dbReference type="SUPFAM" id="SSF55811">
    <property type="entry name" value="Nudix"/>
    <property type="match status" value="1"/>
</dbReference>
<dbReference type="RefSeq" id="WP_191318938.1">
    <property type="nucleotide sequence ID" value="NZ_BNCG01000005.1"/>
</dbReference>
<protein>
    <submittedName>
        <fullName evidence="7">NUDIX hydrolase</fullName>
    </submittedName>
</protein>
<feature type="compositionally biased region" description="Basic and acidic residues" evidence="5">
    <location>
        <begin position="173"/>
        <end position="187"/>
    </location>
</feature>
<keyword evidence="8" id="KW-1185">Reference proteome</keyword>
<organism evidence="7 8">
    <name type="scientific">Camelimonas fluminis</name>
    <dbReference type="NCBI Taxonomy" id="1576911"/>
    <lineage>
        <taxon>Bacteria</taxon>
        <taxon>Pseudomonadati</taxon>
        <taxon>Pseudomonadota</taxon>
        <taxon>Alphaproteobacteria</taxon>
        <taxon>Hyphomicrobiales</taxon>
        <taxon>Chelatococcaceae</taxon>
        <taxon>Camelimonas</taxon>
    </lineage>
</organism>
<comment type="caution">
    <text evidence="7">The sequence shown here is derived from an EMBL/GenBank/DDBJ whole genome shotgun (WGS) entry which is preliminary data.</text>
</comment>
<reference evidence="8" key="1">
    <citation type="journal article" date="2019" name="Int. J. Syst. Evol. Microbiol.">
        <title>The Global Catalogue of Microorganisms (GCM) 10K type strain sequencing project: providing services to taxonomists for standard genome sequencing and annotation.</title>
        <authorList>
            <consortium name="The Broad Institute Genomics Platform"/>
            <consortium name="The Broad Institute Genome Sequencing Center for Infectious Disease"/>
            <person name="Wu L."/>
            <person name="Ma J."/>
        </authorList>
    </citation>
    <scope>NUCLEOTIDE SEQUENCE [LARGE SCALE GENOMIC DNA]</scope>
    <source>
        <strain evidence="8">KCTC 42282</strain>
    </source>
</reference>
<dbReference type="PANTHER" id="PTHR12629:SF0">
    <property type="entry name" value="DIPHOSPHOINOSITOL-POLYPHOSPHATE DIPHOSPHATASE"/>
    <property type="match status" value="1"/>
</dbReference>
<name>A0ABV7UIJ9_9HYPH</name>
<gene>
    <name evidence="7" type="ORF">ACFONL_14300</name>
</gene>
<dbReference type="InterPro" id="IPR047198">
    <property type="entry name" value="DDP-like_NUDIX"/>
</dbReference>
<sequence length="187" mass="20257">MKRTEGSQVAALPYRRLVDGSLQIMLITSRETGRWVIPKGWPMKRLTAPQAAAQEAFEEAGLRGRMGEQPLGAYGYVKRRKNGQLQQCTVTVYPLLVRGQEADWPEQGQRHCVWHAQDNAAAQVAEPELAEIIGTLDERLLGALPRSRSRSGLPMLGGDAAQGGSGAASLRSGGKDLAVETADLTHD</sequence>
<keyword evidence="4" id="KW-0460">Magnesium</keyword>
<evidence type="ECO:0000256" key="1">
    <source>
        <dbReference type="ARBA" id="ARBA00001946"/>
    </source>
</evidence>
<dbReference type="GO" id="GO:0016787">
    <property type="term" value="F:hydrolase activity"/>
    <property type="evidence" value="ECO:0007669"/>
    <property type="project" value="UniProtKB-KW"/>
</dbReference>
<evidence type="ECO:0000256" key="4">
    <source>
        <dbReference type="ARBA" id="ARBA00022842"/>
    </source>
</evidence>
<dbReference type="PANTHER" id="PTHR12629">
    <property type="entry name" value="DIPHOSPHOINOSITOL POLYPHOSPHATE PHOSPHOHYDROLASE"/>
    <property type="match status" value="1"/>
</dbReference>